<evidence type="ECO:0000313" key="1">
    <source>
        <dbReference type="EMBL" id="KAK2121280.1"/>
    </source>
</evidence>
<gene>
    <name evidence="1" type="ORF">P7K49_002666</name>
</gene>
<feature type="non-terminal residue" evidence="1">
    <location>
        <position position="82"/>
    </location>
</feature>
<comment type="caution">
    <text evidence="1">The sequence shown here is derived from an EMBL/GenBank/DDBJ whole genome shotgun (WGS) entry which is preliminary data.</text>
</comment>
<name>A0ABQ9WHY1_SAGOE</name>
<protein>
    <submittedName>
        <fullName evidence="1">Uncharacterized protein</fullName>
    </submittedName>
</protein>
<organism evidence="1 2">
    <name type="scientific">Saguinus oedipus</name>
    <name type="common">Cotton-top tamarin</name>
    <name type="synonym">Oedipomidas oedipus</name>
    <dbReference type="NCBI Taxonomy" id="9490"/>
    <lineage>
        <taxon>Eukaryota</taxon>
        <taxon>Metazoa</taxon>
        <taxon>Chordata</taxon>
        <taxon>Craniata</taxon>
        <taxon>Vertebrata</taxon>
        <taxon>Euteleostomi</taxon>
        <taxon>Mammalia</taxon>
        <taxon>Eutheria</taxon>
        <taxon>Euarchontoglires</taxon>
        <taxon>Primates</taxon>
        <taxon>Haplorrhini</taxon>
        <taxon>Platyrrhini</taxon>
        <taxon>Cebidae</taxon>
        <taxon>Callitrichinae</taxon>
        <taxon>Saguinus</taxon>
    </lineage>
</organism>
<proteinExistence type="predicted"/>
<dbReference type="EMBL" id="JASSZA010000001">
    <property type="protein sequence ID" value="KAK2121280.1"/>
    <property type="molecule type" value="Genomic_DNA"/>
</dbReference>
<dbReference type="Proteomes" id="UP001266305">
    <property type="component" value="Unassembled WGS sequence"/>
</dbReference>
<reference evidence="1 2" key="1">
    <citation type="submission" date="2023-05" db="EMBL/GenBank/DDBJ databases">
        <title>B98-5 Cell Line De Novo Hybrid Assembly: An Optical Mapping Approach.</title>
        <authorList>
            <person name="Kananen K."/>
            <person name="Auerbach J.A."/>
            <person name="Kautto E."/>
            <person name="Blachly J.S."/>
        </authorList>
    </citation>
    <scope>NUCLEOTIDE SEQUENCE [LARGE SCALE GENOMIC DNA]</scope>
    <source>
        <strain evidence="1">B95-8</strain>
        <tissue evidence="1">Cell line</tissue>
    </source>
</reference>
<evidence type="ECO:0000313" key="2">
    <source>
        <dbReference type="Proteomes" id="UP001266305"/>
    </source>
</evidence>
<keyword evidence="2" id="KW-1185">Reference proteome</keyword>
<accession>A0ABQ9WHY1</accession>
<sequence>MEKLHVRFHKLQKVKGLGTKQTEDNFQEIEKNHLRGQPFHGSSEPSATRKPLLLWDSPPLLEGLSWPGCSRKRQAARGELSK</sequence>